<gene>
    <name evidence="2" type="ORF">TbgDal_X18150</name>
</gene>
<dbReference type="EMBL" id="FN554973">
    <property type="protein sequence ID" value="CBH16712.1"/>
    <property type="molecule type" value="Genomic_DNA"/>
</dbReference>
<evidence type="ECO:0000313" key="2">
    <source>
        <dbReference type="EMBL" id="CBH16712.1"/>
    </source>
</evidence>
<protein>
    <recommendedName>
        <fullName evidence="4">T. brucei spp.-specific protein</fullName>
    </recommendedName>
</protein>
<dbReference type="GeneID" id="23865060"/>
<keyword evidence="1" id="KW-0732">Signal</keyword>
<name>D0A0F4_TRYB9</name>
<organism evidence="2 3">
    <name type="scientific">Trypanosoma brucei gambiense (strain MHOM/CI/86/DAL972)</name>
    <dbReference type="NCBI Taxonomy" id="679716"/>
    <lineage>
        <taxon>Eukaryota</taxon>
        <taxon>Discoba</taxon>
        <taxon>Euglenozoa</taxon>
        <taxon>Kinetoplastea</taxon>
        <taxon>Metakinetoplastina</taxon>
        <taxon>Trypanosomatida</taxon>
        <taxon>Trypanosomatidae</taxon>
        <taxon>Trypanosoma</taxon>
    </lineage>
</organism>
<dbReference type="AlphaFoldDB" id="D0A0F4"/>
<evidence type="ECO:0008006" key="4">
    <source>
        <dbReference type="Google" id="ProtNLM"/>
    </source>
</evidence>
<proteinExistence type="predicted"/>
<dbReference type="Proteomes" id="UP000002316">
    <property type="component" value="Chromosome 10"/>
</dbReference>
<feature type="chain" id="PRO_5003005838" description="T. brucei spp.-specific protein" evidence="1">
    <location>
        <begin position="18"/>
        <end position="116"/>
    </location>
</feature>
<dbReference type="KEGG" id="tbg:TbgDal_X18150"/>
<feature type="signal peptide" evidence="1">
    <location>
        <begin position="1"/>
        <end position="17"/>
    </location>
</feature>
<sequence length="116" mass="13540">MSVFLFFSFFLFCFVLFFERENEQERHVNGGLNWFPCASDVGERNVGSFYLYVGLFTDFTLLSFSFSFSFCCCCCCQLPRPPRGFRSVAEDLLMRACCRSKSHRECKGKKKHVNTE</sequence>
<reference evidence="3" key="1">
    <citation type="journal article" date="2010" name="PLoS Negl. Trop. Dis.">
        <title>The genome sequence of Trypanosoma brucei gambiense, causative agent of chronic human african trypanosomiasis.</title>
        <authorList>
            <person name="Jackson A.P."/>
            <person name="Sanders M."/>
            <person name="Berry A."/>
            <person name="McQuillan J."/>
            <person name="Aslett M.A."/>
            <person name="Quail M.A."/>
            <person name="Chukualim B."/>
            <person name="Capewell P."/>
            <person name="MacLeod A."/>
            <person name="Melville S.E."/>
            <person name="Gibson W."/>
            <person name="Barry J.D."/>
            <person name="Berriman M."/>
            <person name="Hertz-Fowler C."/>
        </authorList>
    </citation>
    <scope>NUCLEOTIDE SEQUENCE [LARGE SCALE GENOMIC DNA]</scope>
    <source>
        <strain evidence="3">MHOM/CI/86/DAL972</strain>
    </source>
</reference>
<evidence type="ECO:0000256" key="1">
    <source>
        <dbReference type="SAM" id="SignalP"/>
    </source>
</evidence>
<evidence type="ECO:0000313" key="3">
    <source>
        <dbReference type="Proteomes" id="UP000002316"/>
    </source>
</evidence>
<dbReference type="RefSeq" id="XP_011778976.1">
    <property type="nucleotide sequence ID" value="XM_011780674.1"/>
</dbReference>
<accession>D0A0F4</accession>